<keyword evidence="3" id="KW-1185">Reference proteome</keyword>
<feature type="compositionally biased region" description="Low complexity" evidence="1">
    <location>
        <begin position="66"/>
        <end position="97"/>
    </location>
</feature>
<dbReference type="AlphaFoldDB" id="A0A9P5XUJ9"/>
<comment type="caution">
    <text evidence="2">The sequence shown here is derived from an EMBL/GenBank/DDBJ whole genome shotgun (WGS) entry which is preliminary data.</text>
</comment>
<evidence type="ECO:0000313" key="2">
    <source>
        <dbReference type="EMBL" id="KAF9456852.1"/>
    </source>
</evidence>
<reference evidence="2" key="1">
    <citation type="submission" date="2020-11" db="EMBL/GenBank/DDBJ databases">
        <authorList>
            <consortium name="DOE Joint Genome Institute"/>
            <person name="Ahrendt S."/>
            <person name="Riley R."/>
            <person name="Andreopoulos W."/>
            <person name="Labutti K."/>
            <person name="Pangilinan J."/>
            <person name="Ruiz-Duenas F.J."/>
            <person name="Barrasa J.M."/>
            <person name="Sanchez-Garcia M."/>
            <person name="Camarero S."/>
            <person name="Miyauchi S."/>
            <person name="Serrano A."/>
            <person name="Linde D."/>
            <person name="Babiker R."/>
            <person name="Drula E."/>
            <person name="Ayuso-Fernandez I."/>
            <person name="Pacheco R."/>
            <person name="Padilla G."/>
            <person name="Ferreira P."/>
            <person name="Barriuso J."/>
            <person name="Kellner H."/>
            <person name="Castanera R."/>
            <person name="Alfaro M."/>
            <person name="Ramirez L."/>
            <person name="Pisabarro A.G."/>
            <person name="Kuo A."/>
            <person name="Tritt A."/>
            <person name="Lipzen A."/>
            <person name="He G."/>
            <person name="Yan M."/>
            <person name="Ng V."/>
            <person name="Cullen D."/>
            <person name="Martin F."/>
            <person name="Rosso M.-N."/>
            <person name="Henrissat B."/>
            <person name="Hibbett D."/>
            <person name="Martinez A.T."/>
            <person name="Grigoriev I.V."/>
        </authorList>
    </citation>
    <scope>NUCLEOTIDE SEQUENCE</scope>
    <source>
        <strain evidence="2">CBS 247.69</strain>
    </source>
</reference>
<dbReference type="Proteomes" id="UP000807353">
    <property type="component" value="Unassembled WGS sequence"/>
</dbReference>
<sequence>MTETLEITIRDVIVAAQVEATAVPLREYDEVTVHGLPEVIEVPAFKGFEDFELDLSLLSPPPSPPASASGSPRSSSPQPSFSSARSDPFSSRSGSPSKEASPKRLHSRGGTAARGTWPLAGYVGRGTPIDRNRRIEWGAAGSEEVGEDGVLFSEVRSTSLDSAFRPSQRSISPEWKFLSAAPLGHRSSTLPPKRSNSRVFPSTPVVPTPEIKIEGLGAGNPEEWSSFMETILGSADSTVASTSHLEAAPPPEPSPTTTEDPEPPKETFRPAPDAPLAPPMSPEEMQQLSNGLEMDLNIGAALDLALRVKDDGTHMNYFNLDLLPKPESGRESPSSVYSSPPQSPRASSPPTPSVSDNRSMTSTKAEANVGLAVKSVSRPWWRRILGRFRRMHTLLGSH</sequence>
<gene>
    <name evidence="2" type="ORF">BDZ94DRAFT_312710</name>
</gene>
<feature type="region of interest" description="Disordered" evidence="1">
    <location>
        <begin position="241"/>
        <end position="284"/>
    </location>
</feature>
<feature type="region of interest" description="Disordered" evidence="1">
    <location>
        <begin position="56"/>
        <end position="125"/>
    </location>
</feature>
<feature type="compositionally biased region" description="Pro residues" evidence="1">
    <location>
        <begin position="341"/>
        <end position="352"/>
    </location>
</feature>
<name>A0A9P5XUJ9_9AGAR</name>
<feature type="compositionally biased region" description="Polar residues" evidence="1">
    <location>
        <begin position="356"/>
        <end position="365"/>
    </location>
</feature>
<accession>A0A9P5XUJ9</accession>
<evidence type="ECO:0000313" key="3">
    <source>
        <dbReference type="Proteomes" id="UP000807353"/>
    </source>
</evidence>
<organism evidence="2 3">
    <name type="scientific">Collybia nuda</name>
    <dbReference type="NCBI Taxonomy" id="64659"/>
    <lineage>
        <taxon>Eukaryota</taxon>
        <taxon>Fungi</taxon>
        <taxon>Dikarya</taxon>
        <taxon>Basidiomycota</taxon>
        <taxon>Agaricomycotina</taxon>
        <taxon>Agaricomycetes</taxon>
        <taxon>Agaricomycetidae</taxon>
        <taxon>Agaricales</taxon>
        <taxon>Tricholomatineae</taxon>
        <taxon>Clitocybaceae</taxon>
        <taxon>Collybia</taxon>
    </lineage>
</organism>
<dbReference type="OrthoDB" id="2919784at2759"/>
<dbReference type="EMBL" id="MU150400">
    <property type="protein sequence ID" value="KAF9456852.1"/>
    <property type="molecule type" value="Genomic_DNA"/>
</dbReference>
<feature type="compositionally biased region" description="Pro residues" evidence="1">
    <location>
        <begin position="272"/>
        <end position="281"/>
    </location>
</feature>
<protein>
    <submittedName>
        <fullName evidence="2">Uncharacterized protein</fullName>
    </submittedName>
</protein>
<feature type="region of interest" description="Disordered" evidence="1">
    <location>
        <begin position="322"/>
        <end position="366"/>
    </location>
</feature>
<evidence type="ECO:0000256" key="1">
    <source>
        <dbReference type="SAM" id="MobiDB-lite"/>
    </source>
</evidence>
<proteinExistence type="predicted"/>